<organism evidence="4">
    <name type="scientific">Spongospora subterranea</name>
    <dbReference type="NCBI Taxonomy" id="70186"/>
    <lineage>
        <taxon>Eukaryota</taxon>
        <taxon>Sar</taxon>
        <taxon>Rhizaria</taxon>
        <taxon>Endomyxa</taxon>
        <taxon>Phytomyxea</taxon>
        <taxon>Plasmodiophorida</taxon>
        <taxon>Plasmodiophoridae</taxon>
        <taxon>Spongospora</taxon>
    </lineage>
</organism>
<dbReference type="GO" id="GO:0045717">
    <property type="term" value="P:negative regulation of fatty acid biosynthetic process"/>
    <property type="evidence" value="ECO:0007669"/>
    <property type="project" value="TreeGrafter"/>
</dbReference>
<name>A0A0H5R693_9EUKA</name>
<proteinExistence type="predicted"/>
<feature type="repeat" description="WD" evidence="3">
    <location>
        <begin position="51"/>
        <end position="93"/>
    </location>
</feature>
<dbReference type="AlphaFoldDB" id="A0A0H5R693"/>
<dbReference type="Pfam" id="PF00400">
    <property type="entry name" value="WD40"/>
    <property type="match status" value="1"/>
</dbReference>
<dbReference type="Gene3D" id="2.130.10.10">
    <property type="entry name" value="YVTN repeat-like/Quinoprotein amine dehydrogenase"/>
    <property type="match status" value="2"/>
</dbReference>
<dbReference type="InterPro" id="IPR036322">
    <property type="entry name" value="WD40_repeat_dom_sf"/>
</dbReference>
<dbReference type="GO" id="GO:0005737">
    <property type="term" value="C:cytoplasm"/>
    <property type="evidence" value="ECO:0007669"/>
    <property type="project" value="TreeGrafter"/>
</dbReference>
<dbReference type="EMBL" id="HACM01009216">
    <property type="protein sequence ID" value="CRZ09658.1"/>
    <property type="molecule type" value="Transcribed_RNA"/>
</dbReference>
<keyword evidence="1 3" id="KW-0853">WD repeat</keyword>
<dbReference type="InterPro" id="IPR045151">
    <property type="entry name" value="DCAF8"/>
</dbReference>
<evidence type="ECO:0000256" key="3">
    <source>
        <dbReference type="PROSITE-ProRule" id="PRU00221"/>
    </source>
</evidence>
<evidence type="ECO:0000313" key="4">
    <source>
        <dbReference type="EMBL" id="CRZ09658.1"/>
    </source>
</evidence>
<dbReference type="PANTHER" id="PTHR15574:SF40">
    <property type="entry name" value="WD AND TETRATRICOPEPTIDE REPEATS PROTEIN 1"/>
    <property type="match status" value="1"/>
</dbReference>
<evidence type="ECO:0000256" key="2">
    <source>
        <dbReference type="ARBA" id="ARBA00022737"/>
    </source>
</evidence>
<protein>
    <submittedName>
        <fullName evidence="4">Uncharacterized protein</fullName>
    </submittedName>
</protein>
<keyword evidence="2" id="KW-0677">Repeat</keyword>
<reference evidence="4" key="1">
    <citation type="submission" date="2015-04" db="EMBL/GenBank/DDBJ databases">
        <title>The genome sequence of the plant pathogenic Rhizarian Plasmodiophora brassicae reveals insights in its biotrophic life cycle and the origin of chitin synthesis.</title>
        <authorList>
            <person name="Schwelm A."/>
            <person name="Fogelqvist J."/>
            <person name="Knaust A."/>
            <person name="Julke S."/>
            <person name="Lilja T."/>
            <person name="Dhandapani V."/>
            <person name="Bonilla-Rosso G."/>
            <person name="Karlsson M."/>
            <person name="Shevchenko A."/>
            <person name="Choi S.R."/>
            <person name="Kim H.G."/>
            <person name="Park J.Y."/>
            <person name="Lim Y.P."/>
            <person name="Ludwig-Muller J."/>
            <person name="Dixelius C."/>
        </authorList>
    </citation>
    <scope>NUCLEOTIDE SEQUENCE</scope>
    <source>
        <tissue evidence="4">Potato root galls</tissue>
    </source>
</reference>
<accession>A0A0H5R693</accession>
<dbReference type="GO" id="GO:0080008">
    <property type="term" value="C:Cul4-RING E3 ubiquitin ligase complex"/>
    <property type="evidence" value="ECO:0007669"/>
    <property type="project" value="TreeGrafter"/>
</dbReference>
<dbReference type="InterPro" id="IPR001680">
    <property type="entry name" value="WD40_rpt"/>
</dbReference>
<dbReference type="PANTHER" id="PTHR15574">
    <property type="entry name" value="WD REPEAT DOMAIN-CONTAINING FAMILY"/>
    <property type="match status" value="1"/>
</dbReference>
<dbReference type="InterPro" id="IPR015943">
    <property type="entry name" value="WD40/YVTN_repeat-like_dom_sf"/>
</dbReference>
<dbReference type="SMART" id="SM00320">
    <property type="entry name" value="WD40"/>
    <property type="match status" value="6"/>
</dbReference>
<dbReference type="PROSITE" id="PS50082">
    <property type="entry name" value="WD_REPEATS_2"/>
    <property type="match status" value="2"/>
</dbReference>
<feature type="repeat" description="WD" evidence="3">
    <location>
        <begin position="143"/>
        <end position="179"/>
    </location>
</feature>
<evidence type="ECO:0000256" key="1">
    <source>
        <dbReference type="ARBA" id="ARBA00022574"/>
    </source>
</evidence>
<dbReference type="SUPFAM" id="SSF50978">
    <property type="entry name" value="WD40 repeat-like"/>
    <property type="match status" value="1"/>
</dbReference>
<sequence length="588" mass="65146">MNANRHDLMHRADNLCSSTYSPQRSARLLRSHRALLFRLRPVPVSVQDRINHHHTGCVNRICWSPDGGLALGSVSDDCTIRVWTLDSDHQLKRRQVIPTPHQSNIFGIRFLNCDKELARFATGAKDGGVCVSSAGSPDARLKFFCHNDSVMEIEQSPDRPSDVFWSASEDATVRQWDLRCPTTCRCDTGADCTTSNILIDGRGSDPINWGFSSISVSPVDSNVMLTGSDVAGRLFDRRMLSLKSIGNTEIGGSKPVQQFLPSHFKHCSHKPFVTYASFSPCGRQVVVNYNGDHAYVFNVGVNSDSDNTNVTTITNRQSKKNNATEFYELGNEEMIHCRWDQAVRLYSSALSWPDITSTLSRSLLIRRSAALQKRGWLGDIHAAVRDAERAVLHSTEDDDSCAVKQLVNCLEDVGHDVRAAQLREQYNVACERLNMPQRTVCRESCNTTDYETRLVGHANLETGIKEATFLSSDLVGCASDDGIVWVYEAGSGVIVNTIDEGGAENMGLNCVRVHPTLGLSCVATSGLDHHIQLFSAVGAGRGTDSGTLRYDYRDHLAFNQRAIMHGSQPQISLRQLFFSRNVELLDVH</sequence>